<reference evidence="3" key="2">
    <citation type="submission" date="2021-02" db="EMBL/GenBank/DDBJ databases">
        <authorList>
            <person name="Kimball J.A."/>
            <person name="Haas M.W."/>
            <person name="Macchietto M."/>
            <person name="Kono T."/>
            <person name="Duquette J."/>
            <person name="Shao M."/>
        </authorList>
    </citation>
    <scope>NUCLEOTIDE SEQUENCE</scope>
    <source>
        <tissue evidence="3">Fresh leaf tissue</tissue>
    </source>
</reference>
<dbReference type="Proteomes" id="UP000729402">
    <property type="component" value="Unassembled WGS sequence"/>
</dbReference>
<dbReference type="EMBL" id="JAAALK010000079">
    <property type="protein sequence ID" value="KAG8098187.1"/>
    <property type="molecule type" value="Genomic_DNA"/>
</dbReference>
<evidence type="ECO:0000256" key="1">
    <source>
        <dbReference type="SAM" id="Coils"/>
    </source>
</evidence>
<evidence type="ECO:0000256" key="2">
    <source>
        <dbReference type="SAM" id="MobiDB-lite"/>
    </source>
</evidence>
<keyword evidence="4" id="KW-1185">Reference proteome</keyword>
<feature type="compositionally biased region" description="Acidic residues" evidence="2">
    <location>
        <begin position="144"/>
        <end position="155"/>
    </location>
</feature>
<feature type="compositionally biased region" description="Low complexity" evidence="2">
    <location>
        <begin position="187"/>
        <end position="196"/>
    </location>
</feature>
<feature type="compositionally biased region" description="Acidic residues" evidence="2">
    <location>
        <begin position="80"/>
        <end position="94"/>
    </location>
</feature>
<evidence type="ECO:0008006" key="5">
    <source>
        <dbReference type="Google" id="ProtNLM"/>
    </source>
</evidence>
<feature type="compositionally biased region" description="Basic and acidic residues" evidence="2">
    <location>
        <begin position="342"/>
        <end position="359"/>
    </location>
</feature>
<dbReference type="PANTHER" id="PTHR36335">
    <property type="entry name" value="CHAPERONE DNAJ-DOMAIN SUPERFAMILY PROTEIN"/>
    <property type="match status" value="1"/>
</dbReference>
<feature type="coiled-coil region" evidence="1">
    <location>
        <begin position="427"/>
        <end position="465"/>
    </location>
</feature>
<accession>A0A8J6BW53</accession>
<dbReference type="OrthoDB" id="498970at2759"/>
<sequence>MSRGRFHRAPFTSGVPAMSRCSRHNAPARTVVVIDGDDDLGDGSSDEEVFIMDGAAGKGHASSRCKTKKGNSCCSNVINIDDDEDDDEDEEEGGDVDRAGPSTAHAAGSPAVTAPGRVSLRNRYGLDYVSDSYESDTSDGWNSDGDDSSDCEILDDTSGMARKQWEKAASRKNMPQGLWKCKNGMASTSTSSDESSAQPDENEENPFRAGCNISEGIWKNFSDVLDKGVSNSTSGEKFGANTSVPNAHGCPEDNVSNRNEAEDCNGTSRFDPDAGCIDEVTHSQNGDAPGKNREGNQTPHLDETLKPEECTGYSFVSANRVFAACSSADWNDASHISVSIPEKIDEKIQDDTSLQKDEPPTNAHNKSTTKNKEMSAAPDNGCLNAPIFKNGLIGEREKHKESDEYKRAEEEEWASRQHELLIQSEEAQRLRKRKKAEALRLLDMEKRQKQRLEEVRESQRKSEEDIQLKEKYRGVVRSELENIERGCIGLGSMLFALGIKVENGKVKEAYKQALLKFHPDRVSRSDMYEQVKAEETFKFIARMKEKQPRSF</sequence>
<evidence type="ECO:0000313" key="3">
    <source>
        <dbReference type="EMBL" id="KAG8098187.1"/>
    </source>
</evidence>
<feature type="region of interest" description="Disordered" evidence="2">
    <location>
        <begin position="229"/>
        <end position="305"/>
    </location>
</feature>
<organism evidence="3 4">
    <name type="scientific">Zizania palustris</name>
    <name type="common">Northern wild rice</name>
    <dbReference type="NCBI Taxonomy" id="103762"/>
    <lineage>
        <taxon>Eukaryota</taxon>
        <taxon>Viridiplantae</taxon>
        <taxon>Streptophyta</taxon>
        <taxon>Embryophyta</taxon>
        <taxon>Tracheophyta</taxon>
        <taxon>Spermatophyta</taxon>
        <taxon>Magnoliopsida</taxon>
        <taxon>Liliopsida</taxon>
        <taxon>Poales</taxon>
        <taxon>Poaceae</taxon>
        <taxon>BOP clade</taxon>
        <taxon>Oryzoideae</taxon>
        <taxon>Oryzeae</taxon>
        <taxon>Zizaniinae</taxon>
        <taxon>Zizania</taxon>
    </lineage>
</organism>
<comment type="caution">
    <text evidence="3">The sequence shown here is derived from an EMBL/GenBank/DDBJ whole genome shotgun (WGS) entry which is preliminary data.</text>
</comment>
<feature type="region of interest" description="Disordered" evidence="2">
    <location>
        <begin position="340"/>
        <end position="383"/>
    </location>
</feature>
<feature type="compositionally biased region" description="Basic and acidic residues" evidence="2">
    <location>
        <begin position="290"/>
        <end position="305"/>
    </location>
</feature>
<feature type="region of interest" description="Disordered" evidence="2">
    <location>
        <begin position="78"/>
        <end position="118"/>
    </location>
</feature>
<name>A0A8J6BW53_ZIZPA</name>
<protein>
    <recommendedName>
        <fullName evidence="5">J domain-containing protein</fullName>
    </recommendedName>
</protein>
<dbReference type="AlphaFoldDB" id="A0A8J6BW53"/>
<gene>
    <name evidence="3" type="ORF">GUJ93_ZPchr0013g36295</name>
</gene>
<keyword evidence="1" id="KW-0175">Coiled coil</keyword>
<dbReference type="PANTHER" id="PTHR36335:SF1">
    <property type="entry name" value="CHAPERONE DNAJ-DOMAIN SUPERFAMILY PROTEIN"/>
    <property type="match status" value="1"/>
</dbReference>
<feature type="compositionally biased region" description="Polar residues" evidence="2">
    <location>
        <begin position="229"/>
        <end position="245"/>
    </location>
</feature>
<evidence type="ECO:0000313" key="4">
    <source>
        <dbReference type="Proteomes" id="UP000729402"/>
    </source>
</evidence>
<proteinExistence type="predicted"/>
<reference evidence="3" key="1">
    <citation type="journal article" date="2021" name="bioRxiv">
        <title>Whole Genome Assembly and Annotation of Northern Wild Rice, Zizania palustris L., Supports a Whole Genome Duplication in the Zizania Genus.</title>
        <authorList>
            <person name="Haas M."/>
            <person name="Kono T."/>
            <person name="Macchietto M."/>
            <person name="Millas R."/>
            <person name="McGilp L."/>
            <person name="Shao M."/>
            <person name="Duquette J."/>
            <person name="Hirsch C.N."/>
            <person name="Kimball J."/>
        </authorList>
    </citation>
    <scope>NUCLEOTIDE SEQUENCE</scope>
    <source>
        <tissue evidence="3">Fresh leaf tissue</tissue>
    </source>
</reference>
<feature type="region of interest" description="Disordered" evidence="2">
    <location>
        <begin position="131"/>
        <end position="209"/>
    </location>
</feature>